<evidence type="ECO:0000256" key="2">
    <source>
        <dbReference type="ARBA" id="ARBA00009986"/>
    </source>
</evidence>
<keyword evidence="7 20" id="KW-0547">Nucleotide-binding</keyword>
<dbReference type="CDD" id="cd02081">
    <property type="entry name" value="P-type_ATPase_Ca_PMCA-like"/>
    <property type="match status" value="1"/>
</dbReference>
<feature type="compositionally biased region" description="Basic and acidic residues" evidence="21">
    <location>
        <begin position="221"/>
        <end position="234"/>
    </location>
</feature>
<dbReference type="InterPro" id="IPR016161">
    <property type="entry name" value="Ald_DH/histidinol_DH"/>
</dbReference>
<dbReference type="InterPro" id="IPR029510">
    <property type="entry name" value="Ald_DH_CS_GLU"/>
</dbReference>
<evidence type="ECO:0000256" key="16">
    <source>
        <dbReference type="ARBA" id="ARBA00048694"/>
    </source>
</evidence>
<dbReference type="SFLD" id="SFLDS00003">
    <property type="entry name" value="Haloacid_Dehalogenase"/>
    <property type="match status" value="1"/>
</dbReference>
<feature type="compositionally biased region" description="Low complexity" evidence="21">
    <location>
        <begin position="1279"/>
        <end position="1292"/>
    </location>
</feature>
<dbReference type="InterPro" id="IPR023298">
    <property type="entry name" value="ATPase_P-typ_TM_dom_sf"/>
</dbReference>
<dbReference type="GO" id="GO:0016620">
    <property type="term" value="F:oxidoreductase activity, acting on the aldehyde or oxo group of donors, NAD or NADP as acceptor"/>
    <property type="evidence" value="ECO:0007669"/>
    <property type="project" value="InterPro"/>
</dbReference>
<evidence type="ECO:0000313" key="23">
    <source>
        <dbReference type="EMBL" id="RGP66133.1"/>
    </source>
</evidence>
<dbReference type="InterPro" id="IPR023299">
    <property type="entry name" value="ATPase_P-typ_cyto_dom_N"/>
</dbReference>
<dbReference type="EC" id="7.2.2.10" evidence="20"/>
<dbReference type="Gene3D" id="3.40.605.10">
    <property type="entry name" value="Aldehyde Dehydrogenase, Chain A, domain 1"/>
    <property type="match status" value="1"/>
</dbReference>
<organism evidence="23 24">
    <name type="scientific">Fusarium sporotrichioides</name>
    <dbReference type="NCBI Taxonomy" id="5514"/>
    <lineage>
        <taxon>Eukaryota</taxon>
        <taxon>Fungi</taxon>
        <taxon>Dikarya</taxon>
        <taxon>Ascomycota</taxon>
        <taxon>Pezizomycotina</taxon>
        <taxon>Sordariomycetes</taxon>
        <taxon>Hypocreomycetidae</taxon>
        <taxon>Hypocreales</taxon>
        <taxon>Nectriaceae</taxon>
        <taxon>Fusarium</taxon>
    </lineage>
</organism>
<dbReference type="GO" id="GO:0005388">
    <property type="term" value="F:P-type calcium transporter activity"/>
    <property type="evidence" value="ECO:0007669"/>
    <property type="project" value="UniProtKB-EC"/>
</dbReference>
<dbReference type="InterPro" id="IPR023214">
    <property type="entry name" value="HAD_sf"/>
</dbReference>
<comment type="function">
    <text evidence="20">Catalyzes the hydrolysis of ATP coupled with the transport of calcium.</text>
</comment>
<dbReference type="InterPro" id="IPR015590">
    <property type="entry name" value="Aldehyde_DH_dom"/>
</dbReference>
<dbReference type="InterPro" id="IPR036412">
    <property type="entry name" value="HAD-like_sf"/>
</dbReference>
<accession>A0A395S152</accession>
<evidence type="ECO:0000256" key="1">
    <source>
        <dbReference type="ARBA" id="ARBA00004127"/>
    </source>
</evidence>
<dbReference type="InterPro" id="IPR001757">
    <property type="entry name" value="P_typ_ATPase"/>
</dbReference>
<feature type="compositionally biased region" description="Polar residues" evidence="21">
    <location>
        <begin position="61"/>
        <end position="87"/>
    </location>
</feature>
<feature type="transmembrane region" description="Helical" evidence="20">
    <location>
        <begin position="471"/>
        <end position="492"/>
    </location>
</feature>
<dbReference type="FunFam" id="1.20.1110.10:FF:000039">
    <property type="entry name" value="Calcium-transporting ATPase"/>
    <property type="match status" value="1"/>
</dbReference>
<evidence type="ECO:0000256" key="17">
    <source>
        <dbReference type="PROSITE-ProRule" id="PRU00023"/>
    </source>
</evidence>
<dbReference type="Gene3D" id="3.40.1110.10">
    <property type="entry name" value="Calcium-transporting ATPase, cytoplasmic domain N"/>
    <property type="match status" value="1"/>
</dbReference>
<dbReference type="SFLD" id="SFLDF00027">
    <property type="entry name" value="p-type_atpase"/>
    <property type="match status" value="1"/>
</dbReference>
<dbReference type="InterPro" id="IPR044492">
    <property type="entry name" value="P_typ_ATPase_HD_dom"/>
</dbReference>
<dbReference type="Pfam" id="PF00171">
    <property type="entry name" value="Aldedh"/>
    <property type="match status" value="1"/>
</dbReference>
<dbReference type="InterPro" id="IPR006408">
    <property type="entry name" value="P-type_ATPase_IIB"/>
</dbReference>
<keyword evidence="10" id="KW-0460">Magnesium</keyword>
<dbReference type="PROSITE" id="PS00687">
    <property type="entry name" value="ALDEHYDE_DEHYDR_GLU"/>
    <property type="match status" value="1"/>
</dbReference>
<comment type="similarity">
    <text evidence="20">Belongs to the cation transport ATPase (P-type) (TC 3.A.3) family.</text>
</comment>
<keyword evidence="3 20" id="KW-0813">Transport</keyword>
<dbReference type="InterPro" id="IPR016163">
    <property type="entry name" value="Ald_DH_C"/>
</dbReference>
<feature type="transmembrane region" description="Helical" evidence="20">
    <location>
        <begin position="1082"/>
        <end position="1099"/>
    </location>
</feature>
<dbReference type="Gene3D" id="2.70.150.10">
    <property type="entry name" value="Calcium-transporting ATPase, cytoplasmic transduction domain A"/>
    <property type="match status" value="1"/>
</dbReference>
<feature type="transmembrane region" description="Helical" evidence="20">
    <location>
        <begin position="512"/>
        <end position="539"/>
    </location>
</feature>
<keyword evidence="17" id="KW-0040">ANK repeat</keyword>
<dbReference type="Pfam" id="PF00122">
    <property type="entry name" value="E1-E2_ATPase"/>
    <property type="match status" value="1"/>
</dbReference>
<feature type="compositionally biased region" description="Low complexity" evidence="21">
    <location>
        <begin position="603"/>
        <end position="612"/>
    </location>
</feature>
<dbReference type="STRING" id="5514.A0A395S152"/>
<dbReference type="FunFam" id="3.40.50.1000:FF:000193">
    <property type="entry name" value="Plasma membrane calcium-transporting ATPase 2"/>
    <property type="match status" value="1"/>
</dbReference>
<keyword evidence="4 20" id="KW-0109">Calcium transport</keyword>
<evidence type="ECO:0000256" key="4">
    <source>
        <dbReference type="ARBA" id="ARBA00022568"/>
    </source>
</evidence>
<comment type="subcellular location">
    <subcellularLocation>
        <location evidence="1">Endomembrane system</location>
        <topology evidence="1">Multi-pass membrane protein</topology>
    </subcellularLocation>
    <subcellularLocation>
        <location evidence="20">Membrane</location>
        <topology evidence="20">Multi-pass membrane protein</topology>
    </subcellularLocation>
</comment>
<evidence type="ECO:0000256" key="7">
    <source>
        <dbReference type="ARBA" id="ARBA00022741"/>
    </source>
</evidence>
<dbReference type="PANTHER" id="PTHR24093:SF369">
    <property type="entry name" value="CALCIUM-TRANSPORTING ATPASE"/>
    <property type="match status" value="1"/>
</dbReference>
<evidence type="ECO:0000256" key="10">
    <source>
        <dbReference type="ARBA" id="ARBA00022842"/>
    </source>
</evidence>
<dbReference type="SUPFAM" id="SSF56784">
    <property type="entry name" value="HAD-like"/>
    <property type="match status" value="1"/>
</dbReference>
<feature type="region of interest" description="Disordered" evidence="21">
    <location>
        <begin position="1244"/>
        <end position="1292"/>
    </location>
</feature>
<dbReference type="Pfam" id="PF00689">
    <property type="entry name" value="Cation_ATPase_C"/>
    <property type="match status" value="1"/>
</dbReference>
<feature type="region of interest" description="Disordered" evidence="21">
    <location>
        <begin position="61"/>
        <end position="109"/>
    </location>
</feature>
<dbReference type="InterPro" id="IPR008250">
    <property type="entry name" value="ATPase_P-typ_transduc_dom_A_sf"/>
</dbReference>
<dbReference type="PROSITE" id="PS00154">
    <property type="entry name" value="ATPASE_E1_E2"/>
    <property type="match status" value="1"/>
</dbReference>
<dbReference type="GO" id="GO:0006874">
    <property type="term" value="P:intracellular calcium ion homeostasis"/>
    <property type="evidence" value="ECO:0007669"/>
    <property type="project" value="TreeGrafter"/>
</dbReference>
<name>A0A395S152_FUSSP</name>
<dbReference type="InterPro" id="IPR059000">
    <property type="entry name" value="ATPase_P-type_domA"/>
</dbReference>
<evidence type="ECO:0000256" key="12">
    <source>
        <dbReference type="ARBA" id="ARBA00022989"/>
    </source>
</evidence>
<comment type="catalytic activity">
    <reaction evidence="16 20">
        <text>Ca(2+)(in) + ATP + H2O = Ca(2+)(out) + ADP + phosphate + H(+)</text>
        <dbReference type="Rhea" id="RHEA:18105"/>
        <dbReference type="ChEBI" id="CHEBI:15377"/>
        <dbReference type="ChEBI" id="CHEBI:15378"/>
        <dbReference type="ChEBI" id="CHEBI:29108"/>
        <dbReference type="ChEBI" id="CHEBI:30616"/>
        <dbReference type="ChEBI" id="CHEBI:43474"/>
        <dbReference type="ChEBI" id="CHEBI:456216"/>
        <dbReference type="EC" id="7.2.2.10"/>
    </reaction>
</comment>
<dbReference type="PRINTS" id="PR00119">
    <property type="entry name" value="CATATPASE"/>
</dbReference>
<dbReference type="EMBL" id="PXOF01000097">
    <property type="protein sequence ID" value="RGP66133.1"/>
    <property type="molecule type" value="Genomic_DNA"/>
</dbReference>
<dbReference type="FunFam" id="3.40.605.10:FF:000001">
    <property type="entry name" value="Aldehyde dehydrogenase 1"/>
    <property type="match status" value="1"/>
</dbReference>
<dbReference type="NCBIfam" id="TIGR01494">
    <property type="entry name" value="ATPase_P-type"/>
    <property type="match status" value="2"/>
</dbReference>
<comment type="caution">
    <text evidence="23">The sequence shown here is derived from an EMBL/GenBank/DDBJ whole genome shotgun (WGS) entry which is preliminary data.</text>
</comment>
<sequence length="3001" mass="329260">MDSDAPAKRPRAPTITVDTAAVDTTHSPGKAPVRSPARCLSLSTDTLSSIITTSTPKRIITNNSPGIDSINASPSPLDDTNTLAVPTSKSRAESWASSSPSTKIGTDHDQQISRDVEALRKGDQQEILKADPGEEAHFIVENNPFAFSPGQLSKLINPKNLAAFVALGGLPGLEKGLRTDSKAGLSPDEGKLHDAVSFEEATAAKEGFKASPTTDVLPSTEAHDDGHATTKDAFPDRKRVYGANRLPEPKAKSFLQLAWIALQDHVLILLCIAAVVSLALGLYQTFGATHHEGAKVEWVEGVAIIVAITIVVVVGAANDWQKERQFQKLNQKKEDRIVKVTRSGKPQNISIHDVLVGDVMLLEPGDVIPVDGVFISGHNLSCDESSATGESDLIKKVGADQVLHALLNEPAPQLKKLDPFIVSGAKVLDGVGTFLVTAVGEQSSYGKTMMSLRDDPGLTPLQAKLNLLAGYIAKLGSAAGLLLFFVLLIIFLAGLPNNSDSGEQKGQSFLQILITSITVIVVAVPEGLPLAVTLSLAFATKKMTRENNLVRHLQSCETMGNATVICSDKTGTLTENVMTVVAGALGLRGRFAFGDSSLEKFETSSPSTPTTEGTEKSDTIPLNQFSDKLDPEYKELLKTAVTVNTTAFESDEGFVGTKTETALLDWARRYLGLGSLAIERSNHPVTQMFPFNSQRKCMGAVVQIPGPSKDKPKHRLFIKGASEIVLGECTTILGDPTQGTSTESLSDSHKDGLKSIITSYATNSLRTIGLAYRDFESWPPVLTLRPEDEANTDIDLTDLVHNLTWMGVVGIQDPVRKGVPEAVVDCGIASVNVKMVTGDNVETARAIALNCGILTESNMSEPNAVMQGSDFRKLTETERATVVKQLRVLARSSPEDKRILVKALRSLGEIVAVTGDGTNDAPALKAADVGFSMGITGTEVAKEASDIILMDDNFSSIVVALGWGRAINDSVKKFLQFQLTVNITAVGVTFVSAVSDDEQKSILNAVQLLWVNLIMDTFAALALATDPPTGSLLHRQPESRTAPLITTTMWKMIIGQSIYQLIVCFVLWFGRDPILGYDETEVRSLIFNIFVFMQIFKLVNSRRIDNKLNIFEGLHRNHLFMLMMTIMAAGQVIIIFFGSDAFVVTRLNGIQWAISLVLGFLSIPIGVLIRLFPDEWFAAMVNALVKLWPSWIRFSRKKKDTSEEEGQLATEKQLEGYDMDTALLGIRDDLEFLKRVRGGRMTALSDAMERSREKMREKMRRKRSDSRPRSKLRSRRGSSRSSNRPPISPMMSVVGMPGIVAASVAGLQPGQMGNGNENPDTRQAYVEGSINDRDQFLTPLEQLKLDEFFTLHGQSPIFKRYHVEAIRQCLSRDIRPEYQLARALLERDDTCRLFVDENDVLQVAIKRAKIEPGLLGRSPLESNPELLKMVKLLMDHGAVINCLDGDGYSPLYYTCVLGYADLFHFLVSSGADISTMQKRNVPEQVIKLRETSENSSEKENEETVNLLQATLDALISPQNVVDMTWVGWPPGVDFDRPLWEMDIDLTWGGIILYLLQQGLSFAKDDLGIVMLLHIACNQGSQEHVEKLLDYGVMANIPGPRIADGGQGEGSTCGTAMHAAAAGRQLNIMKALIARGESAGLRRHCIFNRRSINEHVAPIEIAIATGRYEDDENLQEFLEAFITEAEGLEESDLKAVLNWCVTSNALSFAQGLLQRGVRLDEVPLSVKGVEMAQLLIAHGIKLDAEALQKEALRRTRLNLLRWCVDEYGPLLPQDQESWGKMAFRLVEGNLAYMKTIEYLIAEYPGPHIDSVFISLLRNSKGEEIPTETSWLYLAIKKCNFRAIRLLLEAGADPNCPGLPLDAADAMRRVDQHGIRDIAEWLEVIKMILERLSGDGKWNVPSLAETRSHTAEVVAAERKAWDEKVRCLVQDRQEVPQELPLVGKASQPSSAIGITSTMDLYKPLTSSSSFRLLELLPSRNRTDPLAGRLVDSDITFQPEYEALSYVWGEISPAKYISLDENDIAITPNLHSALSHLRSTDSVRTIWVDALCINQSFHDERNQQVRIMGDIYKSAKQVIVWLGEAADDSHLVFEHLKDDNIKDSFPNYPEPLEAKRKAWKALVKRPWFYRTWVIQEIALARRAVIMCGEDSTLWRNVETSWKPDFSGGAKGLSMMRGSSGNQPDHPISGFDPDSHVWRLRLLEAESHPMSILRYSRVCGTTEVRDKIYGILGLFKPGFVEVDYDLPVESIFHHFAEAIIESTGDLDILKHAGVSQKYESLPSWVPDFTETSTGSLRGYSWYPPWRADAPSQYEMRFADGTQINIPRGDLASKYLPGLSFSADRSLVIKGKMVDSIRSVSVELPSGTSHAPGTDAFGLVMQDWETLATTLIPEWEPSRSSVSSAFAATISATHGDQIFSVDEGFTQWYRHCGTGTLEKADPSMFLRDHEFYLWWCDVGKPNDSDVEEYGGLGYHIREFADKMMAASYGRCLFATENGSMGLASPRVHAGDRIVYFPGSSEPFVLQKREDGKGWTLLVEASDGNSFPLFNPATGEKVADVPEATKDDTNRAVAAAHRAFPGWSAMDPAKRGSYLKKLASLIKEHNDELAVLEAKSMGRPLAEFFEGYVAASSFEHYAEAWPHIQGQASLNTPGYVTMTLRQPFGVVAAIIPWNASLLFFAGKSAPALITGNTVVVKSSEKAPLGAAKFAELIHKAGFPPGVFNVVSGHGNPSGATLASHMDVRAISFTGSGPTGRAIQEAAAKSNLKKVILELGGKSPVIIFDDADLEQAAKDTMHSIQWNSGQVCMANSRVYVQDSIADNFVQACKKALAAAKPGNPTEKGVNHGPQADKVQYEKVMSYINEGKQSGTLELGGNGNFEKTGGFFIEPTIFVNTPEDAKVMKEEIFGPVVNINTIKTEEEAIEKANDTEFGLYAAVYTKNVDRAMRVTQKLNSGYVGINCTSPTTARDLPFGGYKSSGQGREGWLYSMDNFLEVKSVMMKIDSAKL</sequence>
<dbReference type="PROSITE" id="PS50088">
    <property type="entry name" value="ANK_REPEAT"/>
    <property type="match status" value="1"/>
</dbReference>
<evidence type="ECO:0000256" key="5">
    <source>
        <dbReference type="ARBA" id="ARBA00022692"/>
    </source>
</evidence>
<feature type="transmembrane region" description="Helical" evidence="20">
    <location>
        <begin position="266"/>
        <end position="286"/>
    </location>
</feature>
<evidence type="ECO:0000256" key="11">
    <source>
        <dbReference type="ARBA" id="ARBA00022967"/>
    </source>
</evidence>
<feature type="transmembrane region" description="Helical" evidence="20">
    <location>
        <begin position="1044"/>
        <end position="1070"/>
    </location>
</feature>
<dbReference type="Gene3D" id="1.20.1110.10">
    <property type="entry name" value="Calcium-transporting ATPase, transmembrane domain"/>
    <property type="match status" value="1"/>
</dbReference>
<feature type="compositionally biased region" description="Low complexity" evidence="21">
    <location>
        <begin position="16"/>
        <end position="25"/>
    </location>
</feature>
<comment type="caution">
    <text evidence="20">Lacks conserved residue(s) required for the propagation of feature annotation.</text>
</comment>
<dbReference type="Pfam" id="PF06985">
    <property type="entry name" value="HET"/>
    <property type="match status" value="1"/>
</dbReference>
<dbReference type="FunFam" id="3.40.309.10:FF:000012">
    <property type="entry name" value="Betaine aldehyde dehydrogenase"/>
    <property type="match status" value="1"/>
</dbReference>
<dbReference type="SUPFAM" id="SSF81653">
    <property type="entry name" value="Calcium ATPase, transduction domain A"/>
    <property type="match status" value="1"/>
</dbReference>
<dbReference type="SUPFAM" id="SSF48403">
    <property type="entry name" value="Ankyrin repeat"/>
    <property type="match status" value="1"/>
</dbReference>
<gene>
    <name evidence="23" type="ORF">FSPOR_6959</name>
</gene>
<feature type="compositionally biased region" description="Basic residues" evidence="21">
    <location>
        <begin position="1257"/>
        <end position="1278"/>
    </location>
</feature>
<keyword evidence="13 19" id="KW-0560">Oxidoreductase</keyword>
<evidence type="ECO:0000256" key="13">
    <source>
        <dbReference type="ARBA" id="ARBA00023002"/>
    </source>
</evidence>
<dbReference type="SMART" id="SM00248">
    <property type="entry name" value="ANK"/>
    <property type="match status" value="6"/>
</dbReference>
<evidence type="ECO:0000256" key="20">
    <source>
        <dbReference type="RuleBase" id="RU361146"/>
    </source>
</evidence>
<feature type="transmembrane region" description="Helical" evidence="20">
    <location>
        <begin position="1001"/>
        <end position="1023"/>
    </location>
</feature>
<feature type="repeat" description="ANK" evidence="17">
    <location>
        <begin position="1446"/>
        <end position="1478"/>
    </location>
</feature>
<dbReference type="InterPro" id="IPR010730">
    <property type="entry name" value="HET"/>
</dbReference>
<dbReference type="InterPro" id="IPR006068">
    <property type="entry name" value="ATPase_P-typ_cation-transptr_C"/>
</dbReference>
<keyword evidence="12 20" id="KW-1133">Transmembrane helix</keyword>
<dbReference type="InterPro" id="IPR016162">
    <property type="entry name" value="Ald_DH_N"/>
</dbReference>
<feature type="region of interest" description="Disordered" evidence="21">
    <location>
        <begin position="209"/>
        <end position="234"/>
    </location>
</feature>
<dbReference type="Proteomes" id="UP000266152">
    <property type="component" value="Unassembled WGS sequence"/>
</dbReference>
<feature type="region of interest" description="Disordered" evidence="21">
    <location>
        <begin position="599"/>
        <end position="623"/>
    </location>
</feature>
<dbReference type="InterPro" id="IPR004014">
    <property type="entry name" value="ATPase_P-typ_cation-transptr_N"/>
</dbReference>
<dbReference type="SUPFAM" id="SSF81660">
    <property type="entry name" value="Metal cation-transporting ATPase, ATP-binding domain N"/>
    <property type="match status" value="1"/>
</dbReference>
<evidence type="ECO:0000256" key="9">
    <source>
        <dbReference type="ARBA" id="ARBA00022840"/>
    </source>
</evidence>
<keyword evidence="6" id="KW-0479">Metal-binding</keyword>
<keyword evidence="5 20" id="KW-0812">Transmembrane</keyword>
<dbReference type="PANTHER" id="PTHR24093">
    <property type="entry name" value="CATION TRANSPORTING ATPASE"/>
    <property type="match status" value="1"/>
</dbReference>
<dbReference type="SMART" id="SM00831">
    <property type="entry name" value="Cation_ATPase_N"/>
    <property type="match status" value="1"/>
</dbReference>
<evidence type="ECO:0000259" key="22">
    <source>
        <dbReference type="SMART" id="SM00831"/>
    </source>
</evidence>
<dbReference type="SUPFAM" id="SSF81665">
    <property type="entry name" value="Calcium ATPase, transmembrane domain M"/>
    <property type="match status" value="1"/>
</dbReference>
<reference evidence="23 24" key="1">
    <citation type="journal article" date="2018" name="PLoS Pathog.">
        <title>Evolution of structural diversity of trichothecenes, a family of toxins produced by plant pathogenic and entomopathogenic fungi.</title>
        <authorList>
            <person name="Proctor R.H."/>
            <person name="McCormick S.P."/>
            <person name="Kim H.S."/>
            <person name="Cardoza R.E."/>
            <person name="Stanley A.M."/>
            <person name="Lindo L."/>
            <person name="Kelly A."/>
            <person name="Brown D.W."/>
            <person name="Lee T."/>
            <person name="Vaughan M.M."/>
            <person name="Alexander N.J."/>
            <person name="Busman M."/>
            <person name="Gutierrez S."/>
        </authorList>
    </citation>
    <scope>NUCLEOTIDE SEQUENCE [LARGE SCALE GENOMIC DNA]</scope>
    <source>
        <strain evidence="23 24">NRRL 3299</strain>
    </source>
</reference>
<dbReference type="NCBIfam" id="TIGR01517">
    <property type="entry name" value="ATPase-IIB_Ca"/>
    <property type="match status" value="1"/>
</dbReference>
<feature type="transmembrane region" description="Helical" evidence="20">
    <location>
        <begin position="1119"/>
        <end position="1138"/>
    </location>
</feature>
<evidence type="ECO:0000256" key="6">
    <source>
        <dbReference type="ARBA" id="ARBA00022723"/>
    </source>
</evidence>
<dbReference type="InterPro" id="IPR002110">
    <property type="entry name" value="Ankyrin_rpt"/>
</dbReference>
<feature type="transmembrane region" description="Helical" evidence="20">
    <location>
        <begin position="298"/>
        <end position="318"/>
    </location>
</feature>
<evidence type="ECO:0000256" key="18">
    <source>
        <dbReference type="PROSITE-ProRule" id="PRU10007"/>
    </source>
</evidence>
<comment type="similarity">
    <text evidence="2 19">Belongs to the aldehyde dehydrogenase family.</text>
</comment>
<evidence type="ECO:0000256" key="21">
    <source>
        <dbReference type="SAM" id="MobiDB-lite"/>
    </source>
</evidence>
<dbReference type="Gene3D" id="3.40.309.10">
    <property type="entry name" value="Aldehyde Dehydrogenase, Chain A, domain 2"/>
    <property type="match status" value="1"/>
</dbReference>
<feature type="domain" description="Cation-transporting P-type ATPase N-terminal" evidence="22">
    <location>
        <begin position="207"/>
        <end position="282"/>
    </location>
</feature>
<protein>
    <recommendedName>
        <fullName evidence="20">Calcium-transporting ATPase</fullName>
        <ecNumber evidence="20">7.2.2.10</ecNumber>
    </recommendedName>
</protein>
<dbReference type="PROSITE" id="PS50297">
    <property type="entry name" value="ANK_REP_REGION"/>
    <property type="match status" value="1"/>
</dbReference>
<evidence type="ECO:0000256" key="3">
    <source>
        <dbReference type="ARBA" id="ARBA00022448"/>
    </source>
</evidence>
<dbReference type="SFLD" id="SFLDG00002">
    <property type="entry name" value="C1.7:_P-type_atpase_like"/>
    <property type="match status" value="1"/>
</dbReference>
<dbReference type="GO" id="GO:0012505">
    <property type="term" value="C:endomembrane system"/>
    <property type="evidence" value="ECO:0007669"/>
    <property type="project" value="UniProtKB-SubCell"/>
</dbReference>
<keyword evidence="14 20" id="KW-0406">Ion transport</keyword>
<dbReference type="GO" id="GO:0005524">
    <property type="term" value="F:ATP binding"/>
    <property type="evidence" value="ECO:0007669"/>
    <property type="project" value="UniProtKB-KW"/>
</dbReference>
<dbReference type="Pfam" id="PF00690">
    <property type="entry name" value="Cation_ATPase_N"/>
    <property type="match status" value="1"/>
</dbReference>
<dbReference type="GO" id="GO:0046872">
    <property type="term" value="F:metal ion binding"/>
    <property type="evidence" value="ECO:0007669"/>
    <property type="project" value="UniProtKB-KW"/>
</dbReference>
<dbReference type="FunFam" id="3.40.50.1000:FF:000001">
    <property type="entry name" value="Phospholipid-transporting ATPase IC"/>
    <property type="match status" value="1"/>
</dbReference>
<dbReference type="InterPro" id="IPR018303">
    <property type="entry name" value="ATPase_P-typ_P_site"/>
</dbReference>
<feature type="region of interest" description="Disordered" evidence="21">
    <location>
        <begin position="1"/>
        <end position="37"/>
    </location>
</feature>
<dbReference type="Gene3D" id="3.40.50.1000">
    <property type="entry name" value="HAD superfamily/HAD-like"/>
    <property type="match status" value="1"/>
</dbReference>
<evidence type="ECO:0000256" key="15">
    <source>
        <dbReference type="ARBA" id="ARBA00023136"/>
    </source>
</evidence>
<keyword evidence="9 20" id="KW-0067">ATP-binding</keyword>
<keyword evidence="15 20" id="KW-0472">Membrane</keyword>
<evidence type="ECO:0000313" key="24">
    <source>
        <dbReference type="Proteomes" id="UP000266152"/>
    </source>
</evidence>
<dbReference type="FunFam" id="2.70.150.10:FF:000028">
    <property type="entry name" value="Calcium-transporting ATPase"/>
    <property type="match status" value="1"/>
</dbReference>
<keyword evidence="11" id="KW-1278">Translocase</keyword>
<feature type="compositionally biased region" description="Basic and acidic residues" evidence="21">
    <location>
        <begin position="1247"/>
        <end position="1256"/>
    </location>
</feature>
<dbReference type="Gene3D" id="1.25.40.20">
    <property type="entry name" value="Ankyrin repeat-containing domain"/>
    <property type="match status" value="2"/>
</dbReference>
<proteinExistence type="inferred from homology"/>
<feature type="transmembrane region" description="Helical" evidence="20">
    <location>
        <begin position="1150"/>
        <end position="1169"/>
    </location>
</feature>
<dbReference type="GO" id="GO:0005886">
    <property type="term" value="C:plasma membrane"/>
    <property type="evidence" value="ECO:0007669"/>
    <property type="project" value="TreeGrafter"/>
</dbReference>
<evidence type="ECO:0000256" key="19">
    <source>
        <dbReference type="RuleBase" id="RU003345"/>
    </source>
</evidence>
<dbReference type="Pfam" id="PF13246">
    <property type="entry name" value="Cation_ATPase"/>
    <property type="match status" value="1"/>
</dbReference>
<dbReference type="SUPFAM" id="SSF53720">
    <property type="entry name" value="ALDH-like"/>
    <property type="match status" value="1"/>
</dbReference>
<evidence type="ECO:0000256" key="14">
    <source>
        <dbReference type="ARBA" id="ARBA00023065"/>
    </source>
</evidence>
<feature type="active site" evidence="18">
    <location>
        <position position="2767"/>
    </location>
</feature>
<dbReference type="InterPro" id="IPR036770">
    <property type="entry name" value="Ankyrin_rpt-contain_sf"/>
</dbReference>
<keyword evidence="8 20" id="KW-0106">Calcium</keyword>
<evidence type="ECO:0000256" key="8">
    <source>
        <dbReference type="ARBA" id="ARBA00022837"/>
    </source>
</evidence>
<dbReference type="GO" id="GO:0016887">
    <property type="term" value="F:ATP hydrolysis activity"/>
    <property type="evidence" value="ECO:0007669"/>
    <property type="project" value="InterPro"/>
</dbReference>
<keyword evidence="24" id="KW-1185">Reference proteome</keyword>